<name>A0ABS3T4Q4_9FLAO</name>
<dbReference type="Pfam" id="PF04536">
    <property type="entry name" value="TPM_phosphatase"/>
    <property type="match status" value="1"/>
</dbReference>
<sequence>MPYIEDFLTAEEEGEIIEAIRLAESQTSGEIRVHIEQNCNMDVYEHALEIFHVLKMDNTKEQNGVLIYVAVDNKSFVICGDKGINDIVGINFWDSTRDKIQEQFKHGQFKQGLIDGIEEAGKALSKYFPWQYGDKDELDNTISKG</sequence>
<dbReference type="Gene3D" id="3.10.310.50">
    <property type="match status" value="1"/>
</dbReference>
<dbReference type="InterPro" id="IPR007621">
    <property type="entry name" value="TPM_dom"/>
</dbReference>
<keyword evidence="3" id="KW-1185">Reference proteome</keyword>
<dbReference type="RefSeq" id="WP_208155087.1">
    <property type="nucleotide sequence ID" value="NZ_JAGEVF010000011.1"/>
</dbReference>
<gene>
    <name evidence="2" type="ORF">J4050_13335</name>
</gene>
<accession>A0ABS3T4Q4</accession>
<comment type="caution">
    <text evidence="2">The sequence shown here is derived from an EMBL/GenBank/DDBJ whole genome shotgun (WGS) entry which is preliminary data.</text>
</comment>
<evidence type="ECO:0000313" key="3">
    <source>
        <dbReference type="Proteomes" id="UP000676776"/>
    </source>
</evidence>
<dbReference type="PANTHER" id="PTHR30373">
    <property type="entry name" value="UPF0603 PROTEIN YGCG"/>
    <property type="match status" value="1"/>
</dbReference>
<organism evidence="2 3">
    <name type="scientific">Winogradskyella pelagia</name>
    <dbReference type="NCBI Taxonomy" id="2819984"/>
    <lineage>
        <taxon>Bacteria</taxon>
        <taxon>Pseudomonadati</taxon>
        <taxon>Bacteroidota</taxon>
        <taxon>Flavobacteriia</taxon>
        <taxon>Flavobacteriales</taxon>
        <taxon>Flavobacteriaceae</taxon>
        <taxon>Winogradskyella</taxon>
    </lineage>
</organism>
<evidence type="ECO:0000313" key="2">
    <source>
        <dbReference type="EMBL" id="MBO3117734.1"/>
    </source>
</evidence>
<dbReference type="Proteomes" id="UP000676776">
    <property type="component" value="Unassembled WGS sequence"/>
</dbReference>
<reference evidence="2 3" key="1">
    <citation type="submission" date="2021-03" db="EMBL/GenBank/DDBJ databases">
        <title>Winogradskyella sp. nov., isolated from costal sediment.</title>
        <authorList>
            <person name="Gao C."/>
        </authorList>
    </citation>
    <scope>NUCLEOTIDE SEQUENCE [LARGE SCALE GENOMIC DNA]</scope>
    <source>
        <strain evidence="2 3">DF17</strain>
    </source>
</reference>
<dbReference type="PANTHER" id="PTHR30373:SF8">
    <property type="entry name" value="BLL7265 PROTEIN"/>
    <property type="match status" value="1"/>
</dbReference>
<evidence type="ECO:0000259" key="1">
    <source>
        <dbReference type="Pfam" id="PF04536"/>
    </source>
</evidence>
<protein>
    <submittedName>
        <fullName evidence="2">TPM domain-containing protein</fullName>
    </submittedName>
</protein>
<dbReference type="EMBL" id="JAGEVF010000011">
    <property type="protein sequence ID" value="MBO3117734.1"/>
    <property type="molecule type" value="Genomic_DNA"/>
</dbReference>
<feature type="domain" description="TPM" evidence="1">
    <location>
        <begin position="6"/>
        <end position="122"/>
    </location>
</feature>
<proteinExistence type="predicted"/>